<dbReference type="InterPro" id="IPR059005">
    <property type="entry name" value="LETM1_C"/>
</dbReference>
<keyword evidence="5" id="KW-0479">Metal-binding</keyword>
<dbReference type="PROSITE" id="PS51758">
    <property type="entry name" value="LETM1_RBD"/>
    <property type="match status" value="1"/>
</dbReference>
<keyword evidence="20" id="KW-1185">Reference proteome</keyword>
<evidence type="ECO:0000256" key="16">
    <source>
        <dbReference type="SAM" id="MobiDB-lite"/>
    </source>
</evidence>
<dbReference type="GO" id="GO:0030003">
    <property type="term" value="P:intracellular monoatomic cation homeostasis"/>
    <property type="evidence" value="ECO:0007669"/>
    <property type="project" value="TreeGrafter"/>
</dbReference>
<evidence type="ECO:0000256" key="17">
    <source>
        <dbReference type="SAM" id="Phobius"/>
    </source>
</evidence>
<evidence type="ECO:0000256" key="8">
    <source>
        <dbReference type="ARBA" id="ARBA00022946"/>
    </source>
</evidence>
<dbReference type="WBParaSite" id="HCON_00133995-00001">
    <property type="protein sequence ID" value="HCON_00133995-00001"/>
    <property type="gene ID" value="HCON_00133995"/>
</dbReference>
<comment type="subcellular location">
    <subcellularLocation>
        <location evidence="1">Mitochondrion inner membrane</location>
        <topology evidence="1">Single-pass membrane protein</topology>
    </subcellularLocation>
</comment>
<evidence type="ECO:0000256" key="9">
    <source>
        <dbReference type="ARBA" id="ARBA00022989"/>
    </source>
</evidence>
<feature type="transmembrane region" description="Helical" evidence="17">
    <location>
        <begin position="141"/>
        <end position="164"/>
    </location>
</feature>
<dbReference type="PANTHER" id="PTHR14009">
    <property type="entry name" value="LEUCINE ZIPPER-EF-HAND CONTAINING TRANSMEMBRANE PROTEIN"/>
    <property type="match status" value="1"/>
</dbReference>
<name>A0A7I4YSZ0_HAECO</name>
<dbReference type="Proteomes" id="UP000025227">
    <property type="component" value="Unplaced"/>
</dbReference>
<sequence length="765" mass="86373">MVFRQCRRVYQLGSLTFRGINAPSCSQMNLLALERRLLQTSLRYAATDRSKVEYTLKMLKEDLVRQDEEARKRKLVPATSEAEKKKTIMQKIVHELKHYYHGFRLLALETRLSAKYMWRLLRGDTLSRRERQQLVRTVSDLFRLVPFSIFIIVPFMELALPIFIKLFPNMLPSTFQESSKEEEKLRKQVKVKVEMAKFLQDTIEEIALERRSKATEPKDSKALEFAQFIKKIRSEGGYVSNQELFKFSKLFEDELTLDNLSMSQLRSLCRLMSIQPFGSPEILRFQLHMKLRELKADDKQITAEGGVDALSTIDLQQACRARGMRAAGLSEERLRDQLKQWLELSLSDKVPPSLLLLSRALYLPEDISFTDRLKSLVQSLPESIAESTRQKLTELEGGQVGYKERLDLIKQIEEAIANENAMEEEKKREEEKQRILLEEAEKAKASVGPAAATVAASAMETSEKLAQAASAATEALDAMKEDLVEAVQEAVDLHAEKGEKPEPEAVVEPEDLSSIEQILVGGPLHEAKHDILGLKEKAIEHSEDLSEITALDSAFSETKVAQRLRNKLNSMIDNVDTLVSKIEEEKRMVEETIIDPAMPDSAEARREKQVRVQDLVNALTKLQTSAAIAGDSQEAKERRSRIEQLLLSIDQDSDGIIDADLVLEVIALMERHGDVKLSAAQIASMVDMLKKESEVEAMTKKIDSLDAPMMPQGPTNESLEEEEENSKDSSKKLIDIPNVDPKVTVPLSNKNGNGVPRPTSEKPPV</sequence>
<dbReference type="InterPro" id="IPR002048">
    <property type="entry name" value="EF_hand_dom"/>
</dbReference>
<evidence type="ECO:0000256" key="2">
    <source>
        <dbReference type="ARBA" id="ARBA00022448"/>
    </source>
</evidence>
<evidence type="ECO:0000256" key="4">
    <source>
        <dbReference type="ARBA" id="ARBA00022692"/>
    </source>
</evidence>
<keyword evidence="6" id="KW-0999">Mitochondrion inner membrane</keyword>
<evidence type="ECO:0000256" key="13">
    <source>
        <dbReference type="ARBA" id="ARBA00023136"/>
    </source>
</evidence>
<evidence type="ECO:0000256" key="7">
    <source>
        <dbReference type="ARBA" id="ARBA00022837"/>
    </source>
</evidence>
<dbReference type="GO" id="GO:0005743">
    <property type="term" value="C:mitochondrial inner membrane"/>
    <property type="evidence" value="ECO:0007669"/>
    <property type="project" value="UniProtKB-SubCell"/>
</dbReference>
<reference evidence="21" key="1">
    <citation type="submission" date="2020-12" db="UniProtKB">
        <authorList>
            <consortium name="WormBaseParasite"/>
        </authorList>
    </citation>
    <scope>IDENTIFICATION</scope>
    <source>
        <strain evidence="21">MHco3</strain>
    </source>
</reference>
<dbReference type="InterPro" id="IPR033122">
    <property type="entry name" value="LETM1-like_RBD"/>
</dbReference>
<keyword evidence="7" id="KW-0106">Calcium</keyword>
<dbReference type="InterPro" id="IPR044202">
    <property type="entry name" value="LETM1/MDM38-like"/>
</dbReference>
<evidence type="ECO:0000256" key="12">
    <source>
        <dbReference type="ARBA" id="ARBA00023128"/>
    </source>
</evidence>
<evidence type="ECO:0000256" key="1">
    <source>
        <dbReference type="ARBA" id="ARBA00004434"/>
    </source>
</evidence>
<organism evidence="20 21">
    <name type="scientific">Haemonchus contortus</name>
    <name type="common">Barber pole worm</name>
    <dbReference type="NCBI Taxonomy" id="6289"/>
    <lineage>
        <taxon>Eukaryota</taxon>
        <taxon>Metazoa</taxon>
        <taxon>Ecdysozoa</taxon>
        <taxon>Nematoda</taxon>
        <taxon>Chromadorea</taxon>
        <taxon>Rhabditida</taxon>
        <taxon>Rhabditina</taxon>
        <taxon>Rhabditomorpha</taxon>
        <taxon>Strongyloidea</taxon>
        <taxon>Trichostrongylidae</taxon>
        <taxon>Haemonchus</taxon>
    </lineage>
</organism>
<evidence type="ECO:0000256" key="11">
    <source>
        <dbReference type="ARBA" id="ARBA00023065"/>
    </source>
</evidence>
<keyword evidence="8" id="KW-0809">Transit peptide</keyword>
<dbReference type="PROSITE" id="PS50222">
    <property type="entry name" value="EF_HAND_2"/>
    <property type="match status" value="1"/>
</dbReference>
<dbReference type="GO" id="GO:0005509">
    <property type="term" value="F:calcium ion binding"/>
    <property type="evidence" value="ECO:0007669"/>
    <property type="project" value="InterPro"/>
</dbReference>
<proteinExistence type="predicted"/>
<keyword evidence="12 14" id="KW-0496">Mitochondrion</keyword>
<keyword evidence="9 17" id="KW-1133">Transmembrane helix</keyword>
<feature type="domain" description="Letm1 RBD" evidence="19">
    <location>
        <begin position="187"/>
        <end position="418"/>
    </location>
</feature>
<keyword evidence="13 17" id="KW-0472">Membrane</keyword>
<keyword evidence="10 15" id="KW-0175">Coiled coil</keyword>
<dbReference type="Pfam" id="PF26561">
    <property type="entry name" value="LETM1_C"/>
    <property type="match status" value="1"/>
</dbReference>
<protein>
    <submittedName>
        <fullName evidence="21">Leucine zipper-EF-hand-containing transmembrane protein 1</fullName>
    </submittedName>
</protein>
<evidence type="ECO:0000256" key="5">
    <source>
        <dbReference type="ARBA" id="ARBA00022723"/>
    </source>
</evidence>
<evidence type="ECO:0000259" key="19">
    <source>
        <dbReference type="PROSITE" id="PS51758"/>
    </source>
</evidence>
<evidence type="ECO:0000313" key="20">
    <source>
        <dbReference type="Proteomes" id="UP000025227"/>
    </source>
</evidence>
<feature type="domain" description="EF-hand" evidence="18">
    <location>
        <begin position="637"/>
        <end position="672"/>
    </location>
</feature>
<dbReference type="Pfam" id="PF07766">
    <property type="entry name" value="LETM1_RBD"/>
    <property type="match status" value="1"/>
</dbReference>
<dbReference type="AlphaFoldDB" id="A0A7I4YSZ0"/>
<evidence type="ECO:0000256" key="3">
    <source>
        <dbReference type="ARBA" id="ARBA00022568"/>
    </source>
</evidence>
<keyword evidence="4 17" id="KW-0812">Transmembrane</keyword>
<feature type="region of interest" description="Disordered" evidence="16">
    <location>
        <begin position="702"/>
        <end position="765"/>
    </location>
</feature>
<keyword evidence="11" id="KW-0406">Ion transport</keyword>
<dbReference type="OrthoDB" id="624114at2759"/>
<keyword evidence="3" id="KW-0109">Calcium transport</keyword>
<evidence type="ECO:0000259" key="18">
    <source>
        <dbReference type="PROSITE" id="PS50222"/>
    </source>
</evidence>
<evidence type="ECO:0000256" key="15">
    <source>
        <dbReference type="SAM" id="Coils"/>
    </source>
</evidence>
<dbReference type="PANTHER" id="PTHR14009:SF1">
    <property type="entry name" value="MITOCHONDRIAL PROTON_CALCIUM EXCHANGER PROTEIN"/>
    <property type="match status" value="1"/>
</dbReference>
<dbReference type="GO" id="GO:0043022">
    <property type="term" value="F:ribosome binding"/>
    <property type="evidence" value="ECO:0007669"/>
    <property type="project" value="InterPro"/>
</dbReference>
<keyword evidence="2" id="KW-0813">Transport</keyword>
<evidence type="ECO:0000256" key="6">
    <source>
        <dbReference type="ARBA" id="ARBA00022792"/>
    </source>
</evidence>
<evidence type="ECO:0000256" key="14">
    <source>
        <dbReference type="PROSITE-ProRule" id="PRU01094"/>
    </source>
</evidence>
<feature type="coiled-coil region" evidence="15">
    <location>
        <begin position="405"/>
        <end position="496"/>
    </location>
</feature>
<accession>A0A7I4YSZ0</accession>
<evidence type="ECO:0000313" key="21">
    <source>
        <dbReference type="WBParaSite" id="HCON_00133995-00001"/>
    </source>
</evidence>
<dbReference type="OMA" id="HGFRHLH"/>
<evidence type="ECO:0000256" key="10">
    <source>
        <dbReference type="ARBA" id="ARBA00023054"/>
    </source>
</evidence>